<dbReference type="OrthoDB" id="10302987at2759"/>
<keyword evidence="2" id="KW-1185">Reference proteome</keyword>
<dbReference type="AlphaFoldDB" id="A0A0V1BYF4"/>
<dbReference type="InParanoid" id="A0A0V1BYF4"/>
<evidence type="ECO:0000313" key="1">
    <source>
        <dbReference type="EMBL" id="KRY41804.1"/>
    </source>
</evidence>
<protein>
    <submittedName>
        <fullName evidence="1">Uncharacterized protein</fullName>
    </submittedName>
</protein>
<name>A0A0V1BYF4_TRISP</name>
<accession>A0A0V1BYF4</accession>
<reference evidence="1 2" key="1">
    <citation type="submission" date="2015-01" db="EMBL/GenBank/DDBJ databases">
        <title>Evolution of Trichinella species and genotypes.</title>
        <authorList>
            <person name="Korhonen P.K."/>
            <person name="Edoardo P."/>
            <person name="Giuseppe L.R."/>
            <person name="Gasser R.B."/>
        </authorList>
    </citation>
    <scope>NUCLEOTIDE SEQUENCE [LARGE SCALE GENOMIC DNA]</scope>
    <source>
        <strain evidence="1">ISS3</strain>
    </source>
</reference>
<comment type="caution">
    <text evidence="1">The sequence shown here is derived from an EMBL/GenBank/DDBJ whole genome shotgun (WGS) entry which is preliminary data.</text>
</comment>
<organism evidence="1 2">
    <name type="scientific">Trichinella spiralis</name>
    <name type="common">Trichina worm</name>
    <dbReference type="NCBI Taxonomy" id="6334"/>
    <lineage>
        <taxon>Eukaryota</taxon>
        <taxon>Metazoa</taxon>
        <taxon>Ecdysozoa</taxon>
        <taxon>Nematoda</taxon>
        <taxon>Enoplea</taxon>
        <taxon>Dorylaimia</taxon>
        <taxon>Trichinellida</taxon>
        <taxon>Trichinellidae</taxon>
        <taxon>Trichinella</taxon>
    </lineage>
</organism>
<gene>
    <name evidence="1" type="ORF">T01_8562</name>
</gene>
<dbReference type="EMBL" id="JYDH01000006">
    <property type="protein sequence ID" value="KRY41804.1"/>
    <property type="molecule type" value="Genomic_DNA"/>
</dbReference>
<dbReference type="Proteomes" id="UP000054776">
    <property type="component" value="Unassembled WGS sequence"/>
</dbReference>
<proteinExistence type="predicted"/>
<sequence>MTLVCNDYGIYGGNFDSLNVRVCVISRKEQQLATNVDVRLLLISSLPARKMCLFPTVCKIYVYAVHYWHFEIILELLIAMHKLWKRVRESINQIKIKIVQICSAFVKCRNGLLVSGSVGSNGTTLAKRLHIS</sequence>
<evidence type="ECO:0000313" key="2">
    <source>
        <dbReference type="Proteomes" id="UP000054776"/>
    </source>
</evidence>